<feature type="compositionally biased region" description="Pro residues" evidence="5">
    <location>
        <begin position="1"/>
        <end position="11"/>
    </location>
</feature>
<gene>
    <name evidence="7" type="ORF">B0A52_10107</name>
</gene>
<evidence type="ECO:0000256" key="4">
    <source>
        <dbReference type="ARBA" id="ARBA00023242"/>
    </source>
</evidence>
<accession>A0A438MQV7</accession>
<dbReference type="SMART" id="SM00906">
    <property type="entry name" value="Fungal_trans"/>
    <property type="match status" value="1"/>
</dbReference>
<dbReference type="PANTHER" id="PTHR47424:SF3">
    <property type="entry name" value="REGULATORY PROTEIN GAL4"/>
    <property type="match status" value="1"/>
</dbReference>
<dbReference type="GO" id="GO:0000435">
    <property type="term" value="P:positive regulation of transcription from RNA polymerase II promoter by galactose"/>
    <property type="evidence" value="ECO:0007669"/>
    <property type="project" value="TreeGrafter"/>
</dbReference>
<evidence type="ECO:0000256" key="5">
    <source>
        <dbReference type="SAM" id="MobiDB-lite"/>
    </source>
</evidence>
<dbReference type="GO" id="GO:0006351">
    <property type="term" value="P:DNA-templated transcription"/>
    <property type="evidence" value="ECO:0007669"/>
    <property type="project" value="InterPro"/>
</dbReference>
<dbReference type="PANTHER" id="PTHR47424">
    <property type="entry name" value="REGULATORY PROTEIN GAL4"/>
    <property type="match status" value="1"/>
</dbReference>
<reference evidence="7 8" key="1">
    <citation type="submission" date="2017-03" db="EMBL/GenBank/DDBJ databases">
        <title>Genomes of endolithic fungi from Antarctica.</title>
        <authorList>
            <person name="Coleine C."/>
            <person name="Masonjones S."/>
            <person name="Stajich J.E."/>
        </authorList>
    </citation>
    <scope>NUCLEOTIDE SEQUENCE [LARGE SCALE GENOMIC DNA]</scope>
    <source>
        <strain evidence="7 8">CCFEE 6314</strain>
    </source>
</reference>
<proteinExistence type="predicted"/>
<dbReference type="GO" id="GO:0005634">
    <property type="term" value="C:nucleus"/>
    <property type="evidence" value="ECO:0007669"/>
    <property type="project" value="TreeGrafter"/>
</dbReference>
<feature type="domain" description="Xylanolytic transcriptional activator regulatory" evidence="6">
    <location>
        <begin position="277"/>
        <end position="351"/>
    </location>
</feature>
<organism evidence="7 8">
    <name type="scientific">Exophiala mesophila</name>
    <name type="common">Black yeast-like fungus</name>
    <dbReference type="NCBI Taxonomy" id="212818"/>
    <lineage>
        <taxon>Eukaryota</taxon>
        <taxon>Fungi</taxon>
        <taxon>Dikarya</taxon>
        <taxon>Ascomycota</taxon>
        <taxon>Pezizomycotina</taxon>
        <taxon>Eurotiomycetes</taxon>
        <taxon>Chaetothyriomycetidae</taxon>
        <taxon>Chaetothyriales</taxon>
        <taxon>Herpotrichiellaceae</taxon>
        <taxon>Exophiala</taxon>
    </lineage>
</organism>
<dbReference type="OrthoDB" id="424974at2759"/>
<dbReference type="Proteomes" id="UP000288859">
    <property type="component" value="Unassembled WGS sequence"/>
</dbReference>
<keyword evidence="1" id="KW-0805">Transcription regulation</keyword>
<evidence type="ECO:0000256" key="3">
    <source>
        <dbReference type="ARBA" id="ARBA00023163"/>
    </source>
</evidence>
<sequence>MPSQGSPPVPNAHPDDQLQEDSDLSNHTQSVNHQVIADELREDVLRANETVSHSQQEHQGTINPVDAVDAMGANLHPETTGGEDPNSFYGGSSTVSFVEQVYQTIGLPTAPSQVPTHRPTTRICLPLQDSNVGSFHLSPEKFSILPKTIMDPLMDCYWRKVHPLYPFIHRATFCQACELLWTSERGVDVLSAGTHLGTQAYGPNTIEFHCALNAMLALATQFMDFPATDRDRLGHFFSEKSRSLCFLDLFDDASLAFIQTLLLVSQFLQSSPFPTRCWNCIGIACRLAQNAGLHIDPSKHQRAMSPLEVEMRRRVWHGCVMLDAAVGMALGRPLMFHNHASVSLPTALPDEAVEDVGSLTGGRAAMTDFYISAIHLSEISIAVLTQFYGSSDEALQISSRELVLGDLNAVLQFDKRLAQFKSSLPLHLKWYHQSTSTDASPMLLLQRSVLHARYLNVRVLLHRPIFGRFCRAFSNRASEDLETAITHDVSSSLAEALSTACVNAATNLIDHLHVHSRTEATGPWWYNIYYIRVSAIVILLAMACRPIVQNISELSLSITWDKCRATLLGLQVYSPRALSYLRGLDKLHEQVLGYNARAGSSHGHLHHENVSQRAGVGSYGMTDSIADQPGVTQVSANSVPQSASLIMDVAQSDLSFENLFSFDLTESFFMETENGFTY</sequence>
<dbReference type="GO" id="GO:0000981">
    <property type="term" value="F:DNA-binding transcription factor activity, RNA polymerase II-specific"/>
    <property type="evidence" value="ECO:0007669"/>
    <property type="project" value="TreeGrafter"/>
</dbReference>
<evidence type="ECO:0000256" key="2">
    <source>
        <dbReference type="ARBA" id="ARBA00023125"/>
    </source>
</evidence>
<dbReference type="CDD" id="cd12148">
    <property type="entry name" value="fungal_TF_MHR"/>
    <property type="match status" value="1"/>
</dbReference>
<name>A0A438MQV7_EXOME</name>
<comment type="caution">
    <text evidence="7">The sequence shown here is derived from an EMBL/GenBank/DDBJ whole genome shotgun (WGS) entry which is preliminary data.</text>
</comment>
<keyword evidence="3" id="KW-0804">Transcription</keyword>
<dbReference type="InterPro" id="IPR051127">
    <property type="entry name" value="Fungal_SecMet_Regulators"/>
</dbReference>
<evidence type="ECO:0000256" key="1">
    <source>
        <dbReference type="ARBA" id="ARBA00023015"/>
    </source>
</evidence>
<evidence type="ECO:0000313" key="7">
    <source>
        <dbReference type="EMBL" id="RVX66020.1"/>
    </source>
</evidence>
<evidence type="ECO:0000313" key="8">
    <source>
        <dbReference type="Proteomes" id="UP000288859"/>
    </source>
</evidence>
<keyword evidence="4" id="KW-0539">Nucleus</keyword>
<evidence type="ECO:0000259" key="6">
    <source>
        <dbReference type="SMART" id="SM00906"/>
    </source>
</evidence>
<dbReference type="InterPro" id="IPR007219">
    <property type="entry name" value="XnlR_reg_dom"/>
</dbReference>
<dbReference type="GO" id="GO:0000978">
    <property type="term" value="F:RNA polymerase II cis-regulatory region sequence-specific DNA binding"/>
    <property type="evidence" value="ECO:0007669"/>
    <property type="project" value="TreeGrafter"/>
</dbReference>
<dbReference type="GO" id="GO:0008270">
    <property type="term" value="F:zinc ion binding"/>
    <property type="evidence" value="ECO:0007669"/>
    <property type="project" value="InterPro"/>
</dbReference>
<dbReference type="EMBL" id="NAJM01000071">
    <property type="protein sequence ID" value="RVX66020.1"/>
    <property type="molecule type" value="Genomic_DNA"/>
</dbReference>
<dbReference type="Pfam" id="PF04082">
    <property type="entry name" value="Fungal_trans"/>
    <property type="match status" value="1"/>
</dbReference>
<feature type="region of interest" description="Disordered" evidence="5">
    <location>
        <begin position="1"/>
        <end position="28"/>
    </location>
</feature>
<protein>
    <recommendedName>
        <fullName evidence="6">Xylanolytic transcriptional activator regulatory domain-containing protein</fullName>
    </recommendedName>
</protein>
<keyword evidence="2" id="KW-0238">DNA-binding</keyword>
<dbReference type="AlphaFoldDB" id="A0A438MQV7"/>
<dbReference type="VEuPathDB" id="FungiDB:PV10_06354"/>